<dbReference type="GeneID" id="112681118"/>
<dbReference type="OrthoDB" id="6636118at2759"/>
<dbReference type="AlphaFoldDB" id="A0A8B8F9X0"/>
<accession>A0A8B8F9X0</accession>
<organism evidence="1 2">
    <name type="scientific">Sipha flava</name>
    <name type="common">yellow sugarcane aphid</name>
    <dbReference type="NCBI Taxonomy" id="143950"/>
    <lineage>
        <taxon>Eukaryota</taxon>
        <taxon>Metazoa</taxon>
        <taxon>Ecdysozoa</taxon>
        <taxon>Arthropoda</taxon>
        <taxon>Hexapoda</taxon>
        <taxon>Insecta</taxon>
        <taxon>Pterygota</taxon>
        <taxon>Neoptera</taxon>
        <taxon>Paraneoptera</taxon>
        <taxon>Hemiptera</taxon>
        <taxon>Sternorrhyncha</taxon>
        <taxon>Aphidomorpha</taxon>
        <taxon>Aphidoidea</taxon>
        <taxon>Aphididae</taxon>
        <taxon>Sipha</taxon>
    </lineage>
</organism>
<protein>
    <submittedName>
        <fullName evidence="2">Uncharacterized protein LOC112681118</fullName>
    </submittedName>
</protein>
<reference evidence="2" key="1">
    <citation type="submission" date="2025-08" db="UniProtKB">
        <authorList>
            <consortium name="RefSeq"/>
        </authorList>
    </citation>
    <scope>IDENTIFICATION</scope>
    <source>
        <tissue evidence="2">Whole body</tissue>
    </source>
</reference>
<sequence>MTKGCRVLLNRMDLLTLQNLETSIFETIESKKKYTLPIVIQQFNKMTKCMKKIFNQPITVEDMTIKIRNIGDELIKCDIADEESSFISQLKVLASKQLADNILDKLENDLAYADQDTGVSTLFLSPPHYTASPDPPQTMQADEYDGPLFFNRYNTSPDMFHEKCSNVPATPARNIKRKLF</sequence>
<dbReference type="RefSeq" id="XP_025407170.1">
    <property type="nucleotide sequence ID" value="XM_025551385.1"/>
</dbReference>
<evidence type="ECO:0000313" key="1">
    <source>
        <dbReference type="Proteomes" id="UP000694846"/>
    </source>
</evidence>
<gene>
    <name evidence="2" type="primary">LOC112681118</name>
</gene>
<keyword evidence="1" id="KW-1185">Reference proteome</keyword>
<evidence type="ECO:0000313" key="2">
    <source>
        <dbReference type="RefSeq" id="XP_025407170.1"/>
    </source>
</evidence>
<dbReference type="Proteomes" id="UP000694846">
    <property type="component" value="Unplaced"/>
</dbReference>
<proteinExistence type="predicted"/>
<name>A0A8B8F9X0_9HEMI</name>